<keyword evidence="3" id="KW-1185">Reference proteome</keyword>
<sequence length="407" mass="45364">MINNIFKITLILSSSVIFAQTSSKDSIVIGRNPIGDINAEQVSKAEIPGAAIVSRSKYGVLAIGGFFKTLGIVDTKSEMKLDASMPGYLGIPGVDAAQHGQSYIDARATRITLTALTDVEGLKFKGYVEWNFRGEPTNFSFRVAYLTITTKSGKTEFLAGKYFSNIGDVYSVPDALSEPTVSGLMVNERQEQIKWTQLLSPNFKFSTSVENAPNADVLGSEIKNRIAPTVTTNLSWVHPQFKTHFFIGGLLRNFWLTDKNDVEYKKIGWALSAGTHYNFSPKTRLQYVFSTGAGIGNYMVGADPLAAGIIIPNDKLSLRKSMGHYLALQHKWNDVLRSNVMSGMVILDNRTDYPSIFTYRSTQLGINTMWKIKKFLTVGIEYWYGTREDLSGKKWDNQRFVFGVQLF</sequence>
<comment type="caution">
    <text evidence="2">The sequence shown here is derived from an EMBL/GenBank/DDBJ whole genome shotgun (WGS) entry which is preliminary data.</text>
</comment>
<evidence type="ECO:0000313" key="3">
    <source>
        <dbReference type="Proteomes" id="UP000620064"/>
    </source>
</evidence>
<dbReference type="InterPro" id="IPR045748">
    <property type="entry name" value="DcaP"/>
</dbReference>
<gene>
    <name evidence="2" type="ORF">GCM10010992_20020</name>
</gene>
<feature type="chain" id="PRO_5046967486" description="Porin" evidence="1">
    <location>
        <begin position="20"/>
        <end position="407"/>
    </location>
</feature>
<accession>A0ABQ2NKZ4</accession>
<dbReference type="SUPFAM" id="SSF56935">
    <property type="entry name" value="Porins"/>
    <property type="match status" value="1"/>
</dbReference>
<evidence type="ECO:0000256" key="1">
    <source>
        <dbReference type="SAM" id="SignalP"/>
    </source>
</evidence>
<dbReference type="Proteomes" id="UP000620064">
    <property type="component" value="Unassembled WGS sequence"/>
</dbReference>
<keyword evidence="1" id="KW-0732">Signal</keyword>
<protein>
    <recommendedName>
        <fullName evidence="4">Porin</fullName>
    </recommendedName>
</protein>
<reference evidence="3" key="1">
    <citation type="journal article" date="2019" name="Int. J. Syst. Evol. Microbiol.">
        <title>The Global Catalogue of Microorganisms (GCM) 10K type strain sequencing project: providing services to taxonomists for standard genome sequencing and annotation.</title>
        <authorList>
            <consortium name="The Broad Institute Genomics Platform"/>
            <consortium name="The Broad Institute Genome Sequencing Center for Infectious Disease"/>
            <person name="Wu L."/>
            <person name="Ma J."/>
        </authorList>
    </citation>
    <scope>NUCLEOTIDE SEQUENCE [LARGE SCALE GENOMIC DNA]</scope>
    <source>
        <strain evidence="3">CGMCC 1.7656</strain>
    </source>
</reference>
<proteinExistence type="predicted"/>
<dbReference type="Pfam" id="PF19577">
    <property type="entry name" value="DcaP"/>
    <property type="match status" value="1"/>
</dbReference>
<name>A0ABQ2NKZ4_9FLAO</name>
<organism evidence="2 3">
    <name type="scientific">Cloacibacterium rupense</name>
    <dbReference type="NCBI Taxonomy" id="517423"/>
    <lineage>
        <taxon>Bacteria</taxon>
        <taxon>Pseudomonadati</taxon>
        <taxon>Bacteroidota</taxon>
        <taxon>Flavobacteriia</taxon>
        <taxon>Flavobacteriales</taxon>
        <taxon>Weeksellaceae</taxon>
    </lineage>
</organism>
<dbReference type="RefSeq" id="WP_188617975.1">
    <property type="nucleotide sequence ID" value="NZ_BMLV01000004.1"/>
</dbReference>
<feature type="signal peptide" evidence="1">
    <location>
        <begin position="1"/>
        <end position="19"/>
    </location>
</feature>
<evidence type="ECO:0008006" key="4">
    <source>
        <dbReference type="Google" id="ProtNLM"/>
    </source>
</evidence>
<evidence type="ECO:0000313" key="2">
    <source>
        <dbReference type="EMBL" id="GGP05114.1"/>
    </source>
</evidence>
<dbReference type="EMBL" id="BMLV01000004">
    <property type="protein sequence ID" value="GGP05114.1"/>
    <property type="molecule type" value="Genomic_DNA"/>
</dbReference>